<organism evidence="1 2">
    <name type="scientific">Halocaridina rubra</name>
    <name type="common">Hawaiian red shrimp</name>
    <dbReference type="NCBI Taxonomy" id="373956"/>
    <lineage>
        <taxon>Eukaryota</taxon>
        <taxon>Metazoa</taxon>
        <taxon>Ecdysozoa</taxon>
        <taxon>Arthropoda</taxon>
        <taxon>Crustacea</taxon>
        <taxon>Multicrustacea</taxon>
        <taxon>Malacostraca</taxon>
        <taxon>Eumalacostraca</taxon>
        <taxon>Eucarida</taxon>
        <taxon>Decapoda</taxon>
        <taxon>Pleocyemata</taxon>
        <taxon>Caridea</taxon>
        <taxon>Atyoidea</taxon>
        <taxon>Atyidae</taxon>
        <taxon>Halocaridina</taxon>
    </lineage>
</organism>
<dbReference type="EMBL" id="JAXCGZ010009465">
    <property type="protein sequence ID" value="KAK7077150.1"/>
    <property type="molecule type" value="Genomic_DNA"/>
</dbReference>
<evidence type="ECO:0000313" key="1">
    <source>
        <dbReference type="EMBL" id="KAK7077150.1"/>
    </source>
</evidence>
<keyword evidence="2" id="KW-1185">Reference proteome</keyword>
<evidence type="ECO:0000313" key="2">
    <source>
        <dbReference type="Proteomes" id="UP001381693"/>
    </source>
</evidence>
<gene>
    <name evidence="1" type="ORF">SK128_001586</name>
</gene>
<name>A0AAN8XDM3_HALRR</name>
<accession>A0AAN8XDM3</accession>
<proteinExistence type="predicted"/>
<dbReference type="AlphaFoldDB" id="A0AAN8XDM3"/>
<protein>
    <submittedName>
        <fullName evidence="1">Uncharacterized protein</fullName>
    </submittedName>
</protein>
<reference evidence="1 2" key="1">
    <citation type="submission" date="2023-11" db="EMBL/GenBank/DDBJ databases">
        <title>Halocaridina rubra genome assembly.</title>
        <authorList>
            <person name="Smith C."/>
        </authorList>
    </citation>
    <scope>NUCLEOTIDE SEQUENCE [LARGE SCALE GENOMIC DNA]</scope>
    <source>
        <strain evidence="1">EP-1</strain>
        <tissue evidence="1">Whole</tissue>
    </source>
</reference>
<dbReference type="Proteomes" id="UP001381693">
    <property type="component" value="Unassembled WGS sequence"/>
</dbReference>
<comment type="caution">
    <text evidence="1">The sequence shown here is derived from an EMBL/GenBank/DDBJ whole genome shotgun (WGS) entry which is preliminary data.</text>
</comment>
<sequence length="103" mass="11197">MEVLTVICVGDFNRSKARHVKCEAIVVNEISRGRYTKYPLGFAGIPSATHTGVLLGERPVPSHITQVEHIQSERDGATDENVVWCLALVILLCADNLPAANPC</sequence>